<dbReference type="Gene3D" id="2.10.90.10">
    <property type="entry name" value="Cystine-knot cytokines"/>
    <property type="match status" value="1"/>
</dbReference>
<keyword evidence="2" id="KW-1185">Reference proteome</keyword>
<evidence type="ECO:0000313" key="2">
    <source>
        <dbReference type="Proteomes" id="UP000821866"/>
    </source>
</evidence>
<gene>
    <name evidence="1" type="ORF">HPB51_022138</name>
</gene>
<dbReference type="InterPro" id="IPR029034">
    <property type="entry name" value="Cystine-knot_cytokine"/>
</dbReference>
<name>A0A9J6EC90_RHIMP</name>
<accession>A0A9J6EC90</accession>
<dbReference type="Proteomes" id="UP000821866">
    <property type="component" value="Chromosome 3"/>
</dbReference>
<organism evidence="1 2">
    <name type="scientific">Rhipicephalus microplus</name>
    <name type="common">Cattle tick</name>
    <name type="synonym">Boophilus microplus</name>
    <dbReference type="NCBI Taxonomy" id="6941"/>
    <lineage>
        <taxon>Eukaryota</taxon>
        <taxon>Metazoa</taxon>
        <taxon>Ecdysozoa</taxon>
        <taxon>Arthropoda</taxon>
        <taxon>Chelicerata</taxon>
        <taxon>Arachnida</taxon>
        <taxon>Acari</taxon>
        <taxon>Parasitiformes</taxon>
        <taxon>Ixodida</taxon>
        <taxon>Ixodoidea</taxon>
        <taxon>Ixodidae</taxon>
        <taxon>Rhipicephalinae</taxon>
        <taxon>Rhipicephalus</taxon>
        <taxon>Boophilus</taxon>
    </lineage>
</organism>
<reference evidence="1" key="2">
    <citation type="submission" date="2021-09" db="EMBL/GenBank/DDBJ databases">
        <authorList>
            <person name="Jia N."/>
            <person name="Wang J."/>
            <person name="Shi W."/>
            <person name="Du L."/>
            <person name="Sun Y."/>
            <person name="Zhan W."/>
            <person name="Jiang J."/>
            <person name="Wang Q."/>
            <person name="Zhang B."/>
            <person name="Ji P."/>
            <person name="Sakyi L.B."/>
            <person name="Cui X."/>
            <person name="Yuan T."/>
            <person name="Jiang B."/>
            <person name="Yang W."/>
            <person name="Lam T.T.-Y."/>
            <person name="Chang Q."/>
            <person name="Ding S."/>
            <person name="Wang X."/>
            <person name="Zhu J."/>
            <person name="Ruan X."/>
            <person name="Zhao L."/>
            <person name="Wei J."/>
            <person name="Que T."/>
            <person name="Du C."/>
            <person name="Cheng J."/>
            <person name="Dai P."/>
            <person name="Han X."/>
            <person name="Huang E."/>
            <person name="Gao Y."/>
            <person name="Liu J."/>
            <person name="Shao H."/>
            <person name="Ye R."/>
            <person name="Li L."/>
            <person name="Wei W."/>
            <person name="Wang X."/>
            <person name="Wang C."/>
            <person name="Huo Q."/>
            <person name="Li W."/>
            <person name="Guo W."/>
            <person name="Chen H."/>
            <person name="Chen S."/>
            <person name="Zhou L."/>
            <person name="Zhou L."/>
            <person name="Ni X."/>
            <person name="Tian J."/>
            <person name="Zhou Y."/>
            <person name="Sheng Y."/>
            <person name="Liu T."/>
            <person name="Pan Y."/>
            <person name="Xia L."/>
            <person name="Li J."/>
            <person name="Zhao F."/>
            <person name="Cao W."/>
        </authorList>
    </citation>
    <scope>NUCLEOTIDE SEQUENCE</scope>
    <source>
        <strain evidence="1">Rmic-2018</strain>
        <tissue evidence="1">Larvae</tissue>
    </source>
</reference>
<dbReference type="AlphaFoldDB" id="A0A9J6EC90"/>
<dbReference type="SUPFAM" id="SSF57501">
    <property type="entry name" value="Cystine-knot cytokines"/>
    <property type="match status" value="1"/>
</dbReference>
<proteinExistence type="predicted"/>
<evidence type="ECO:0000313" key="1">
    <source>
        <dbReference type="EMBL" id="KAH8031940.1"/>
    </source>
</evidence>
<comment type="caution">
    <text evidence="1">The sequence shown here is derived from an EMBL/GenBank/DDBJ whole genome shotgun (WGS) entry which is preliminary data.</text>
</comment>
<dbReference type="EMBL" id="JABSTU010000005">
    <property type="protein sequence ID" value="KAH8031940.1"/>
    <property type="molecule type" value="Genomic_DNA"/>
</dbReference>
<reference evidence="1" key="1">
    <citation type="journal article" date="2020" name="Cell">
        <title>Large-Scale Comparative Analyses of Tick Genomes Elucidate Their Genetic Diversity and Vector Capacities.</title>
        <authorList>
            <consortium name="Tick Genome and Microbiome Consortium (TIGMIC)"/>
            <person name="Jia N."/>
            <person name="Wang J."/>
            <person name="Shi W."/>
            <person name="Du L."/>
            <person name="Sun Y."/>
            <person name="Zhan W."/>
            <person name="Jiang J.F."/>
            <person name="Wang Q."/>
            <person name="Zhang B."/>
            <person name="Ji P."/>
            <person name="Bell-Sakyi L."/>
            <person name="Cui X.M."/>
            <person name="Yuan T.T."/>
            <person name="Jiang B.G."/>
            <person name="Yang W.F."/>
            <person name="Lam T.T."/>
            <person name="Chang Q.C."/>
            <person name="Ding S.J."/>
            <person name="Wang X.J."/>
            <person name="Zhu J.G."/>
            <person name="Ruan X.D."/>
            <person name="Zhao L."/>
            <person name="Wei J.T."/>
            <person name="Ye R.Z."/>
            <person name="Que T.C."/>
            <person name="Du C.H."/>
            <person name="Zhou Y.H."/>
            <person name="Cheng J.X."/>
            <person name="Dai P.F."/>
            <person name="Guo W.B."/>
            <person name="Han X.H."/>
            <person name="Huang E.J."/>
            <person name="Li L.F."/>
            <person name="Wei W."/>
            <person name="Gao Y.C."/>
            <person name="Liu J.Z."/>
            <person name="Shao H.Z."/>
            <person name="Wang X."/>
            <person name="Wang C.C."/>
            <person name="Yang T.C."/>
            <person name="Huo Q.B."/>
            <person name="Li W."/>
            <person name="Chen H.Y."/>
            <person name="Chen S.E."/>
            <person name="Zhou L.G."/>
            <person name="Ni X.B."/>
            <person name="Tian J.H."/>
            <person name="Sheng Y."/>
            <person name="Liu T."/>
            <person name="Pan Y.S."/>
            <person name="Xia L.Y."/>
            <person name="Li J."/>
            <person name="Zhao F."/>
            <person name="Cao W.C."/>
        </authorList>
    </citation>
    <scope>NUCLEOTIDE SEQUENCE</scope>
    <source>
        <strain evidence="1">Rmic-2018</strain>
    </source>
</reference>
<sequence length="101" mass="11466">MTSDRVEERALCTYTRTVDKDQARLPTEIPTVRCNCLDSLCGNVGDFRCHEVTEKYPVYYPGQRRNLGIEVTTACICVASRSRQASPFVTRILMDIDNLFA</sequence>
<protein>
    <submittedName>
        <fullName evidence="1">Uncharacterized protein</fullName>
    </submittedName>
</protein>